<dbReference type="EMBL" id="JBHUMF010000015">
    <property type="protein sequence ID" value="MFD2680475.1"/>
    <property type="molecule type" value="Genomic_DNA"/>
</dbReference>
<evidence type="ECO:0000256" key="2">
    <source>
        <dbReference type="ARBA" id="ARBA00023315"/>
    </source>
</evidence>
<dbReference type="RefSeq" id="WP_377933906.1">
    <property type="nucleotide sequence ID" value="NZ_JBHUMF010000015.1"/>
</dbReference>
<comment type="caution">
    <text evidence="4">The sequence shown here is derived from an EMBL/GenBank/DDBJ whole genome shotgun (WGS) entry which is preliminary data.</text>
</comment>
<dbReference type="InterPro" id="IPR050680">
    <property type="entry name" value="YpeA/RimI_acetyltransf"/>
</dbReference>
<sequence length="273" mass="31512">MLNQKQVEEIKSLQQQCETFENIELKLNWDMLRNRENDDDDFLHYEEGKLVGFLGLYGFGESYELCGMIHPQVRRKGVFTLLFNKAITSLKQRNVTKLLVNAPASSLSAQRFLSSIPAKYDFSEYQMKWNEQSLETGNQEVILRSAKSEDDSYIVNLDVICFNVPEKDAKAFVEIGEKEEQIRYIIERNGKQVGKIQVQRENGESYLFGFAVHPDFQGKGIGRVALAQTVKIEAEHTRKIYLEVAVKNANALKLYESTGFVTYQTQDYYQYPL</sequence>
<dbReference type="Pfam" id="PF00583">
    <property type="entry name" value="Acetyltransf_1"/>
    <property type="match status" value="2"/>
</dbReference>
<keyword evidence="1 4" id="KW-0808">Transferase</keyword>
<evidence type="ECO:0000259" key="3">
    <source>
        <dbReference type="PROSITE" id="PS51186"/>
    </source>
</evidence>
<proteinExistence type="predicted"/>
<dbReference type="PANTHER" id="PTHR43420">
    <property type="entry name" value="ACETYLTRANSFERASE"/>
    <property type="match status" value="1"/>
</dbReference>
<dbReference type="Gene3D" id="3.40.630.30">
    <property type="match status" value="2"/>
</dbReference>
<dbReference type="GO" id="GO:0016746">
    <property type="term" value="F:acyltransferase activity"/>
    <property type="evidence" value="ECO:0007669"/>
    <property type="project" value="UniProtKB-KW"/>
</dbReference>
<feature type="domain" description="N-acetyltransferase" evidence="3">
    <location>
        <begin position="141"/>
        <end position="273"/>
    </location>
</feature>
<dbReference type="InterPro" id="IPR016181">
    <property type="entry name" value="Acyl_CoA_acyltransferase"/>
</dbReference>
<name>A0ABW5RQ00_9BACI</name>
<dbReference type="Proteomes" id="UP001597506">
    <property type="component" value="Unassembled WGS sequence"/>
</dbReference>
<dbReference type="CDD" id="cd04301">
    <property type="entry name" value="NAT_SF"/>
    <property type="match status" value="2"/>
</dbReference>
<evidence type="ECO:0000256" key="1">
    <source>
        <dbReference type="ARBA" id="ARBA00022679"/>
    </source>
</evidence>
<keyword evidence="2 4" id="KW-0012">Acyltransferase</keyword>
<gene>
    <name evidence="4" type="ORF">ACFSUL_06870</name>
</gene>
<keyword evidence="5" id="KW-1185">Reference proteome</keyword>
<dbReference type="PROSITE" id="PS51186">
    <property type="entry name" value="GNAT"/>
    <property type="match status" value="2"/>
</dbReference>
<protein>
    <submittedName>
        <fullName evidence="4">GNAT family N-acetyltransferase</fullName>
        <ecNumber evidence="4">2.3.1.-</ecNumber>
    </submittedName>
</protein>
<dbReference type="EC" id="2.3.1.-" evidence="4"/>
<accession>A0ABW5RQ00</accession>
<dbReference type="InterPro" id="IPR000182">
    <property type="entry name" value="GNAT_dom"/>
</dbReference>
<reference evidence="5" key="1">
    <citation type="journal article" date="2019" name="Int. J. Syst. Evol. Microbiol.">
        <title>The Global Catalogue of Microorganisms (GCM) 10K type strain sequencing project: providing services to taxonomists for standard genome sequencing and annotation.</title>
        <authorList>
            <consortium name="The Broad Institute Genomics Platform"/>
            <consortium name="The Broad Institute Genome Sequencing Center for Infectious Disease"/>
            <person name="Wu L."/>
            <person name="Ma J."/>
        </authorList>
    </citation>
    <scope>NUCLEOTIDE SEQUENCE [LARGE SCALE GENOMIC DNA]</scope>
    <source>
        <strain evidence="5">KCTC 3913</strain>
    </source>
</reference>
<evidence type="ECO:0000313" key="4">
    <source>
        <dbReference type="EMBL" id="MFD2680475.1"/>
    </source>
</evidence>
<dbReference type="SUPFAM" id="SSF55729">
    <property type="entry name" value="Acyl-CoA N-acyltransferases (Nat)"/>
    <property type="match status" value="2"/>
</dbReference>
<feature type="domain" description="N-acetyltransferase" evidence="3">
    <location>
        <begin position="1"/>
        <end position="132"/>
    </location>
</feature>
<organism evidence="4 5">
    <name type="scientific">Bacillus seohaeanensis</name>
    <dbReference type="NCBI Taxonomy" id="284580"/>
    <lineage>
        <taxon>Bacteria</taxon>
        <taxon>Bacillati</taxon>
        <taxon>Bacillota</taxon>
        <taxon>Bacilli</taxon>
        <taxon>Bacillales</taxon>
        <taxon>Bacillaceae</taxon>
        <taxon>Bacillus</taxon>
    </lineage>
</organism>
<evidence type="ECO:0000313" key="5">
    <source>
        <dbReference type="Proteomes" id="UP001597506"/>
    </source>
</evidence>